<dbReference type="SMART" id="SM00382">
    <property type="entry name" value="AAA"/>
    <property type="match status" value="1"/>
</dbReference>
<feature type="domain" description="ABC transmembrane type-1" evidence="9">
    <location>
        <begin position="29"/>
        <end position="315"/>
    </location>
</feature>
<dbReference type="InterPro" id="IPR027417">
    <property type="entry name" value="P-loop_NTPase"/>
</dbReference>
<proteinExistence type="predicted"/>
<dbReference type="Proteomes" id="UP001323411">
    <property type="component" value="Chromosome"/>
</dbReference>
<dbReference type="Pfam" id="PF00005">
    <property type="entry name" value="ABC_tran"/>
    <property type="match status" value="1"/>
</dbReference>
<dbReference type="PROSITE" id="PS50929">
    <property type="entry name" value="ABC_TM1F"/>
    <property type="match status" value="1"/>
</dbReference>
<evidence type="ECO:0000256" key="5">
    <source>
        <dbReference type="ARBA" id="ARBA00022989"/>
    </source>
</evidence>
<dbReference type="Gene3D" id="1.20.1560.10">
    <property type="entry name" value="ABC transporter type 1, transmembrane domain"/>
    <property type="match status" value="1"/>
</dbReference>
<dbReference type="PANTHER" id="PTHR24221">
    <property type="entry name" value="ATP-BINDING CASSETTE SUB-FAMILY B"/>
    <property type="match status" value="1"/>
</dbReference>
<dbReference type="Gene3D" id="3.40.50.300">
    <property type="entry name" value="P-loop containing nucleotide triphosphate hydrolases"/>
    <property type="match status" value="1"/>
</dbReference>
<evidence type="ECO:0000256" key="3">
    <source>
        <dbReference type="ARBA" id="ARBA00022741"/>
    </source>
</evidence>
<name>A0ABZ0RCS4_9ACTO</name>
<dbReference type="InterPro" id="IPR003439">
    <property type="entry name" value="ABC_transporter-like_ATP-bd"/>
</dbReference>
<keyword evidence="6 7" id="KW-0472">Membrane</keyword>
<dbReference type="InterPro" id="IPR036640">
    <property type="entry name" value="ABC1_TM_sf"/>
</dbReference>
<dbReference type="InterPro" id="IPR039421">
    <property type="entry name" value="Type_1_exporter"/>
</dbReference>
<gene>
    <name evidence="10" type="ORF">R0V15_08845</name>
</gene>
<feature type="transmembrane region" description="Helical" evidence="7">
    <location>
        <begin position="29"/>
        <end position="53"/>
    </location>
</feature>
<feature type="domain" description="ABC transporter" evidence="8">
    <location>
        <begin position="354"/>
        <end position="587"/>
    </location>
</feature>
<keyword evidence="11" id="KW-1185">Reference proteome</keyword>
<evidence type="ECO:0000313" key="11">
    <source>
        <dbReference type="Proteomes" id="UP001323411"/>
    </source>
</evidence>
<accession>A0ABZ0RCS4</accession>
<dbReference type="PROSITE" id="PS00211">
    <property type="entry name" value="ABC_TRANSPORTER_1"/>
    <property type="match status" value="1"/>
</dbReference>
<reference evidence="10 11" key="1">
    <citation type="submission" date="2023-10" db="EMBL/GenBank/DDBJ databases">
        <authorList>
            <person name="Choi B."/>
        </authorList>
    </citation>
    <scope>NUCLEOTIDE SEQUENCE [LARGE SCALE GENOMIC DNA]</scope>
    <source>
        <strain evidence="10 11">UMB5448B</strain>
    </source>
</reference>
<feature type="transmembrane region" description="Helical" evidence="7">
    <location>
        <begin position="65"/>
        <end position="93"/>
    </location>
</feature>
<dbReference type="SUPFAM" id="SSF90123">
    <property type="entry name" value="ABC transporter transmembrane region"/>
    <property type="match status" value="1"/>
</dbReference>
<evidence type="ECO:0000256" key="7">
    <source>
        <dbReference type="SAM" id="Phobius"/>
    </source>
</evidence>
<evidence type="ECO:0000259" key="8">
    <source>
        <dbReference type="PROSITE" id="PS50893"/>
    </source>
</evidence>
<keyword evidence="5 7" id="KW-1133">Transmembrane helix</keyword>
<feature type="transmembrane region" description="Helical" evidence="7">
    <location>
        <begin position="277"/>
        <end position="299"/>
    </location>
</feature>
<protein>
    <submittedName>
        <fullName evidence="10">ABC transporter ATP-binding protein</fullName>
    </submittedName>
</protein>
<dbReference type="RefSeq" id="WP_279058661.1">
    <property type="nucleotide sequence ID" value="NZ_CP138854.1"/>
</dbReference>
<dbReference type="InterPro" id="IPR011527">
    <property type="entry name" value="ABC1_TM_dom"/>
</dbReference>
<evidence type="ECO:0000259" key="9">
    <source>
        <dbReference type="PROSITE" id="PS50929"/>
    </source>
</evidence>
<sequence length="592" mass="62908">MSHHRGKNTARTREATTWQLVAPVRRSMLVSFIIAGIGSGASVIPYIALVGLADDWLGGRGAARIWWWLGLTLVSLLVHHICYNWAVGITHISEAGLRHRLRRRIVEHLGALPLGRVRRLGPGEIRKIVVDDTSAIHTLVAHASAELASALVAPVVGGIYLCVLDWRLALLLGGVFIAVVGLAMGIAFRGADQAVKDYDVAQRKLAEVTVELVDGVKEIKNYQLPATGVGGRFTTARQQNSDASFRWLAGAGKGIAVVSALSQPGVILAWSAPLICWFVWSGWILPASSLAFFTIWLGLPAGLGQLITLTQNLQGSLRAGEDTAALLAEKPQEVGNYQAPVTASGATAAAALELRFQNVSFGYMPGHPVLHDISFTLPPGTLTAVVGPSGAGKTTIGALAARFWDPESGCITLGGRDLRDYSRAGLYSQVGTVFQDVSLAAVSVRDNLLLGKLDATDAQIHEAAARAHIAERIEALPAGYGTILGENAVLSGGEAQRLSIARTLLADPPLLILDEASAHQDTHTAQALRQVMAARRGHSSTLVIAHRLSGLAQADHILVINNGRIVQSGRHEELAATAGLYREMLKEQGIPC</sequence>
<evidence type="ECO:0000256" key="4">
    <source>
        <dbReference type="ARBA" id="ARBA00022840"/>
    </source>
</evidence>
<dbReference type="InterPro" id="IPR003593">
    <property type="entry name" value="AAA+_ATPase"/>
</dbReference>
<comment type="subcellular location">
    <subcellularLocation>
        <location evidence="1">Cell membrane</location>
        <topology evidence="1">Multi-pass membrane protein</topology>
    </subcellularLocation>
</comment>
<keyword evidence="3" id="KW-0547">Nucleotide-binding</keyword>
<dbReference type="PANTHER" id="PTHR24221:SF654">
    <property type="entry name" value="ATP-BINDING CASSETTE SUB-FAMILY B MEMBER 6"/>
    <property type="match status" value="1"/>
</dbReference>
<evidence type="ECO:0000256" key="2">
    <source>
        <dbReference type="ARBA" id="ARBA00022692"/>
    </source>
</evidence>
<evidence type="ECO:0000256" key="6">
    <source>
        <dbReference type="ARBA" id="ARBA00023136"/>
    </source>
</evidence>
<keyword evidence="2 7" id="KW-0812">Transmembrane</keyword>
<evidence type="ECO:0000313" key="10">
    <source>
        <dbReference type="EMBL" id="WPJ88951.1"/>
    </source>
</evidence>
<dbReference type="Pfam" id="PF00664">
    <property type="entry name" value="ABC_membrane"/>
    <property type="match status" value="1"/>
</dbReference>
<dbReference type="PROSITE" id="PS50893">
    <property type="entry name" value="ABC_TRANSPORTER_2"/>
    <property type="match status" value="1"/>
</dbReference>
<dbReference type="EMBL" id="CP138854">
    <property type="protein sequence ID" value="WPJ88951.1"/>
    <property type="molecule type" value="Genomic_DNA"/>
</dbReference>
<dbReference type="GO" id="GO:0005524">
    <property type="term" value="F:ATP binding"/>
    <property type="evidence" value="ECO:0007669"/>
    <property type="project" value="UniProtKB-KW"/>
</dbReference>
<dbReference type="InterPro" id="IPR017871">
    <property type="entry name" value="ABC_transporter-like_CS"/>
</dbReference>
<feature type="transmembrane region" description="Helical" evidence="7">
    <location>
        <begin position="135"/>
        <end position="160"/>
    </location>
</feature>
<keyword evidence="4 10" id="KW-0067">ATP-binding</keyword>
<evidence type="ECO:0000256" key="1">
    <source>
        <dbReference type="ARBA" id="ARBA00004651"/>
    </source>
</evidence>
<organism evidence="10 11">
    <name type="scientific">Schaalia turicensis</name>
    <dbReference type="NCBI Taxonomy" id="131111"/>
    <lineage>
        <taxon>Bacteria</taxon>
        <taxon>Bacillati</taxon>
        <taxon>Actinomycetota</taxon>
        <taxon>Actinomycetes</taxon>
        <taxon>Actinomycetales</taxon>
        <taxon>Actinomycetaceae</taxon>
        <taxon>Schaalia</taxon>
    </lineage>
</organism>
<dbReference type="SUPFAM" id="SSF52540">
    <property type="entry name" value="P-loop containing nucleoside triphosphate hydrolases"/>
    <property type="match status" value="1"/>
</dbReference>
<feature type="transmembrane region" description="Helical" evidence="7">
    <location>
        <begin position="166"/>
        <end position="188"/>
    </location>
</feature>